<dbReference type="EMBL" id="ML179224">
    <property type="protein sequence ID" value="THU94421.1"/>
    <property type="molecule type" value="Genomic_DNA"/>
</dbReference>
<feature type="region of interest" description="Disordered" evidence="1">
    <location>
        <begin position="1"/>
        <end position="31"/>
    </location>
</feature>
<feature type="region of interest" description="Disordered" evidence="1">
    <location>
        <begin position="78"/>
        <end position="129"/>
    </location>
</feature>
<reference evidence="3 4" key="1">
    <citation type="journal article" date="2019" name="Nat. Ecol. Evol.">
        <title>Megaphylogeny resolves global patterns of mushroom evolution.</title>
        <authorList>
            <person name="Varga T."/>
            <person name="Krizsan K."/>
            <person name="Foldi C."/>
            <person name="Dima B."/>
            <person name="Sanchez-Garcia M."/>
            <person name="Sanchez-Ramirez S."/>
            <person name="Szollosi G.J."/>
            <person name="Szarkandi J.G."/>
            <person name="Papp V."/>
            <person name="Albert L."/>
            <person name="Andreopoulos W."/>
            <person name="Angelini C."/>
            <person name="Antonin V."/>
            <person name="Barry K.W."/>
            <person name="Bougher N.L."/>
            <person name="Buchanan P."/>
            <person name="Buyck B."/>
            <person name="Bense V."/>
            <person name="Catcheside P."/>
            <person name="Chovatia M."/>
            <person name="Cooper J."/>
            <person name="Damon W."/>
            <person name="Desjardin D."/>
            <person name="Finy P."/>
            <person name="Geml J."/>
            <person name="Haridas S."/>
            <person name="Hughes K."/>
            <person name="Justo A."/>
            <person name="Karasinski D."/>
            <person name="Kautmanova I."/>
            <person name="Kiss B."/>
            <person name="Kocsube S."/>
            <person name="Kotiranta H."/>
            <person name="LaButti K.M."/>
            <person name="Lechner B.E."/>
            <person name="Liimatainen K."/>
            <person name="Lipzen A."/>
            <person name="Lukacs Z."/>
            <person name="Mihaltcheva S."/>
            <person name="Morgado L.N."/>
            <person name="Niskanen T."/>
            <person name="Noordeloos M.E."/>
            <person name="Ohm R.A."/>
            <person name="Ortiz-Santana B."/>
            <person name="Ovrebo C."/>
            <person name="Racz N."/>
            <person name="Riley R."/>
            <person name="Savchenko A."/>
            <person name="Shiryaev A."/>
            <person name="Soop K."/>
            <person name="Spirin V."/>
            <person name="Szebenyi C."/>
            <person name="Tomsovsky M."/>
            <person name="Tulloss R.E."/>
            <person name="Uehling J."/>
            <person name="Grigoriev I.V."/>
            <person name="Vagvolgyi C."/>
            <person name="Papp T."/>
            <person name="Martin F.M."/>
            <person name="Miettinen O."/>
            <person name="Hibbett D.S."/>
            <person name="Nagy L.G."/>
        </authorList>
    </citation>
    <scope>NUCLEOTIDE SEQUENCE [LARGE SCALE GENOMIC DNA]</scope>
    <source>
        <strain evidence="3 4">CBS 962.96</strain>
    </source>
</reference>
<feature type="compositionally biased region" description="Low complexity" evidence="1">
    <location>
        <begin position="10"/>
        <end position="31"/>
    </location>
</feature>
<keyword evidence="2" id="KW-0472">Membrane</keyword>
<sequence>MDVRNSTVMSSGSTSNQTITTTTGPSITTIGEPGKTQVISVKNVSTDVCGVGLCSGSTFSSASDLMGQVLTIASIIGSQVDGGSNPSSTPKVLSADTAKSTPDNAPNDVPNDPSSSQGTTPTNLGLSSTTREVLITSTKSPQSGETATAEVVIITSTTVELISQSQSQVLSTPQSPGDLTSATGLDQGSNLTGPSFFDNKPALIGTFTVIGIVFLAFMGFLVIKLLKKRKILTTTEKARIYEVVDN</sequence>
<gene>
    <name evidence="3" type="ORF">K435DRAFT_839865</name>
</gene>
<feature type="compositionally biased region" description="Low complexity" evidence="1">
    <location>
        <begin position="102"/>
        <end position="116"/>
    </location>
</feature>
<evidence type="ECO:0000256" key="2">
    <source>
        <dbReference type="SAM" id="Phobius"/>
    </source>
</evidence>
<feature type="transmembrane region" description="Helical" evidence="2">
    <location>
        <begin position="202"/>
        <end position="223"/>
    </location>
</feature>
<dbReference type="Proteomes" id="UP000297245">
    <property type="component" value="Unassembled WGS sequence"/>
</dbReference>
<evidence type="ECO:0000313" key="4">
    <source>
        <dbReference type="Proteomes" id="UP000297245"/>
    </source>
</evidence>
<protein>
    <submittedName>
        <fullName evidence="3">Uncharacterized protein</fullName>
    </submittedName>
</protein>
<keyword evidence="2" id="KW-0812">Transmembrane</keyword>
<feature type="region of interest" description="Disordered" evidence="1">
    <location>
        <begin position="167"/>
        <end position="186"/>
    </location>
</feature>
<feature type="compositionally biased region" description="Polar residues" evidence="1">
    <location>
        <begin position="81"/>
        <end position="101"/>
    </location>
</feature>
<dbReference type="AlphaFoldDB" id="A0A4S8LY83"/>
<keyword evidence="2" id="KW-1133">Transmembrane helix</keyword>
<feature type="compositionally biased region" description="Polar residues" evidence="1">
    <location>
        <begin position="117"/>
        <end position="129"/>
    </location>
</feature>
<accession>A0A4S8LY83</accession>
<evidence type="ECO:0000313" key="3">
    <source>
        <dbReference type="EMBL" id="THU94421.1"/>
    </source>
</evidence>
<evidence type="ECO:0000256" key="1">
    <source>
        <dbReference type="SAM" id="MobiDB-lite"/>
    </source>
</evidence>
<keyword evidence="4" id="KW-1185">Reference proteome</keyword>
<organism evidence="3 4">
    <name type="scientific">Dendrothele bispora (strain CBS 962.96)</name>
    <dbReference type="NCBI Taxonomy" id="1314807"/>
    <lineage>
        <taxon>Eukaryota</taxon>
        <taxon>Fungi</taxon>
        <taxon>Dikarya</taxon>
        <taxon>Basidiomycota</taxon>
        <taxon>Agaricomycotina</taxon>
        <taxon>Agaricomycetes</taxon>
        <taxon>Agaricomycetidae</taxon>
        <taxon>Agaricales</taxon>
        <taxon>Agaricales incertae sedis</taxon>
        <taxon>Dendrothele</taxon>
    </lineage>
</organism>
<proteinExistence type="predicted"/>
<name>A0A4S8LY83_DENBC</name>